<organism evidence="1 2">
    <name type="scientific">Azospirillum palustre</name>
    <dbReference type="NCBI Taxonomy" id="2044885"/>
    <lineage>
        <taxon>Bacteria</taxon>
        <taxon>Pseudomonadati</taxon>
        <taxon>Pseudomonadota</taxon>
        <taxon>Alphaproteobacteria</taxon>
        <taxon>Rhodospirillales</taxon>
        <taxon>Azospirillaceae</taxon>
        <taxon>Azospirillum</taxon>
    </lineage>
</organism>
<name>A0A2B8B390_9PROT</name>
<comment type="caution">
    <text evidence="1">The sequence shown here is derived from an EMBL/GenBank/DDBJ whole genome shotgun (WGS) entry which is preliminary data.</text>
</comment>
<dbReference type="AlphaFoldDB" id="A0A2B8B390"/>
<evidence type="ECO:0000313" key="1">
    <source>
        <dbReference type="EMBL" id="PGH53176.1"/>
    </source>
</evidence>
<keyword evidence="2" id="KW-1185">Reference proteome</keyword>
<dbReference type="RefSeq" id="WP_098739264.1">
    <property type="nucleotide sequence ID" value="NZ_PDKW01000043.1"/>
</dbReference>
<dbReference type="EMBL" id="PDKW01000043">
    <property type="protein sequence ID" value="PGH53176.1"/>
    <property type="molecule type" value="Genomic_DNA"/>
</dbReference>
<gene>
    <name evidence="1" type="ORF">CRT60_25030</name>
</gene>
<sequence length="80" mass="8075">MADADVAEAEVAEAEAADAEVAEADVAEAEAAVAIDSTAAALSRPLSLPVRELKASAAALWTWSGRTPPNPLCASRACLP</sequence>
<proteinExistence type="predicted"/>
<evidence type="ECO:0000313" key="2">
    <source>
        <dbReference type="Proteomes" id="UP000225379"/>
    </source>
</evidence>
<accession>A0A2B8B390</accession>
<dbReference type="Proteomes" id="UP000225379">
    <property type="component" value="Unassembled WGS sequence"/>
</dbReference>
<reference evidence="2" key="1">
    <citation type="submission" date="2017-10" db="EMBL/GenBank/DDBJ databases">
        <authorList>
            <person name="Kravchenko I.K."/>
            <person name="Grouzdev D.S."/>
        </authorList>
    </citation>
    <scope>NUCLEOTIDE SEQUENCE [LARGE SCALE GENOMIC DNA]</scope>
    <source>
        <strain evidence="2">B2</strain>
    </source>
</reference>
<protein>
    <submittedName>
        <fullName evidence="1">Uncharacterized protein</fullName>
    </submittedName>
</protein>